<dbReference type="RefSeq" id="WP_254010957.1">
    <property type="nucleotide sequence ID" value="NZ_JAMZMM010000042.1"/>
</dbReference>
<feature type="domain" description="Transposase Helix-turn-helix" evidence="1">
    <location>
        <begin position="61"/>
        <end position="111"/>
    </location>
</feature>
<proteinExistence type="predicted"/>
<dbReference type="EMBL" id="JAMZMM010000042">
    <property type="protein sequence ID" value="MCP2728156.1"/>
    <property type="molecule type" value="Genomic_DNA"/>
</dbReference>
<comment type="caution">
    <text evidence="2">The sequence shown here is derived from an EMBL/GenBank/DDBJ whole genome shotgun (WGS) entry which is preliminary data.</text>
</comment>
<dbReference type="InterPro" id="IPR027805">
    <property type="entry name" value="Transposase_HTH_dom"/>
</dbReference>
<name>A0AAE3GP55_9CYAN</name>
<evidence type="ECO:0000259" key="1">
    <source>
        <dbReference type="Pfam" id="PF13613"/>
    </source>
</evidence>
<keyword evidence="3" id="KW-1185">Reference proteome</keyword>
<dbReference type="AlphaFoldDB" id="A0AAE3GP55"/>
<protein>
    <submittedName>
        <fullName evidence="2">Transposase family protein</fullName>
    </submittedName>
</protein>
<evidence type="ECO:0000313" key="3">
    <source>
        <dbReference type="Proteomes" id="UP001204953"/>
    </source>
</evidence>
<evidence type="ECO:0000313" key="2">
    <source>
        <dbReference type="EMBL" id="MCP2728156.1"/>
    </source>
</evidence>
<dbReference type="Proteomes" id="UP001204953">
    <property type="component" value="Unassembled WGS sequence"/>
</dbReference>
<sequence length="129" mass="15103">MSQLRKYIEKHPWESKRLVGLDDKQLTGLISQASKLNNQKKAAEERQKMRIIKVGGGRKPKLSNEDQILLTLVYLHHLPTFQMLGVQFEISESAANYIFHHWLVILRELLPASLVEQVKKNDSEWQWIE</sequence>
<dbReference type="Pfam" id="PF13613">
    <property type="entry name" value="HTH_Tnp_4"/>
    <property type="match status" value="1"/>
</dbReference>
<reference evidence="2" key="1">
    <citation type="submission" date="2022-06" db="EMBL/GenBank/DDBJ databases">
        <title>New cyanobacteria of genus Symplocastrum in benthos of Lake Baikal.</title>
        <authorList>
            <person name="Sorokovikova E."/>
            <person name="Tikhonova I."/>
            <person name="Krasnopeev A."/>
            <person name="Evseev P."/>
            <person name="Gladkikh A."/>
            <person name="Belykh O."/>
        </authorList>
    </citation>
    <scope>NUCLEOTIDE SEQUENCE</scope>
    <source>
        <strain evidence="2">BBK-W-15</strain>
    </source>
</reference>
<accession>A0AAE3GP55</accession>
<gene>
    <name evidence="2" type="ORF">NJ959_06665</name>
</gene>
<organism evidence="2 3">
    <name type="scientific">Limnofasciculus baicalensis BBK-W-15</name>
    <dbReference type="NCBI Taxonomy" id="2699891"/>
    <lineage>
        <taxon>Bacteria</taxon>
        <taxon>Bacillati</taxon>
        <taxon>Cyanobacteriota</taxon>
        <taxon>Cyanophyceae</taxon>
        <taxon>Coleofasciculales</taxon>
        <taxon>Coleofasciculaceae</taxon>
        <taxon>Limnofasciculus</taxon>
        <taxon>Limnofasciculus baicalensis</taxon>
    </lineage>
</organism>